<dbReference type="EMBL" id="OA882635">
    <property type="protein sequence ID" value="CAD7276316.1"/>
    <property type="molecule type" value="Genomic_DNA"/>
</dbReference>
<reference evidence="1" key="1">
    <citation type="submission" date="2020-11" db="EMBL/GenBank/DDBJ databases">
        <authorList>
            <person name="Tran Van P."/>
        </authorList>
    </citation>
    <scope>NUCLEOTIDE SEQUENCE</scope>
</reference>
<evidence type="ECO:0000313" key="1">
    <source>
        <dbReference type="EMBL" id="CAD7276316.1"/>
    </source>
</evidence>
<sequence>MWNNYLKMRGTARKFRTSYELDQWISYKPFDAAGVLRTTKNYVAPEKEFLFVKYEASEDDSLTVLAETLDPLSLEMTFSAIFTCKIGSSAKFFARAVNHDHEEFRTYEDTKTALLNGRTLRTKTNITSGPLPGLETFGDILANLQSGQQQEFVIDAEDCAWEILPDDGFELQPLKFGTKVGYWDIAYDSDSKRTELKNYRELLEAALAGRRVNFEILLGGCNGPESSAYFGGTIHDFYLEESEEMLLARITDERVYDNPSGAFLRSAPFIAAHEDDTVSIVIRAYLEDTWEDVFGGEARWTCYIN</sequence>
<dbReference type="EMBL" id="CAJPEX010000598">
    <property type="protein sequence ID" value="CAG0916468.1"/>
    <property type="molecule type" value="Genomic_DNA"/>
</dbReference>
<organism evidence="1">
    <name type="scientific">Notodromas monacha</name>
    <dbReference type="NCBI Taxonomy" id="399045"/>
    <lineage>
        <taxon>Eukaryota</taxon>
        <taxon>Metazoa</taxon>
        <taxon>Ecdysozoa</taxon>
        <taxon>Arthropoda</taxon>
        <taxon>Crustacea</taxon>
        <taxon>Oligostraca</taxon>
        <taxon>Ostracoda</taxon>
        <taxon>Podocopa</taxon>
        <taxon>Podocopida</taxon>
        <taxon>Cypridocopina</taxon>
        <taxon>Cypridoidea</taxon>
        <taxon>Cyprididae</taxon>
        <taxon>Notodromas</taxon>
    </lineage>
</organism>
<dbReference type="AlphaFoldDB" id="A0A7R9BLR1"/>
<dbReference type="Proteomes" id="UP000678499">
    <property type="component" value="Unassembled WGS sequence"/>
</dbReference>
<keyword evidence="2" id="KW-1185">Reference proteome</keyword>
<evidence type="ECO:0000313" key="2">
    <source>
        <dbReference type="Proteomes" id="UP000678499"/>
    </source>
</evidence>
<gene>
    <name evidence="1" type="ORF">NMOB1V02_LOCUS4085</name>
</gene>
<accession>A0A7R9BLR1</accession>
<proteinExistence type="predicted"/>
<name>A0A7R9BLR1_9CRUS</name>
<protein>
    <submittedName>
        <fullName evidence="1">Uncharacterized protein</fullName>
    </submittedName>
</protein>